<dbReference type="GO" id="GO:0005539">
    <property type="term" value="F:glycosaminoglycan binding"/>
    <property type="evidence" value="ECO:0007669"/>
    <property type="project" value="TreeGrafter"/>
</dbReference>
<comment type="similarity">
    <text evidence="1 5">Belongs to the sulfatase family.</text>
</comment>
<dbReference type="PANTHER" id="PTHR43108:SF8">
    <property type="entry name" value="SD21168P"/>
    <property type="match status" value="1"/>
</dbReference>
<dbReference type="PIRSF" id="PIRSF000972">
    <property type="entry name" value="Arylsulf_plant"/>
    <property type="match status" value="1"/>
</dbReference>
<dbReference type="CDD" id="cd16147">
    <property type="entry name" value="G6S"/>
    <property type="match status" value="1"/>
</dbReference>
<protein>
    <recommendedName>
        <fullName evidence="5">Arylsulfatase</fullName>
        <shortName evidence="5">AS</shortName>
        <ecNumber evidence="5">3.1.6.1</ecNumber>
    </recommendedName>
    <alternativeName>
        <fullName evidence="5">Aryl-sulfate sulphohydrolase</fullName>
    </alternativeName>
</protein>
<dbReference type="SUPFAM" id="SSF53649">
    <property type="entry name" value="Alkaline phosphatase-like"/>
    <property type="match status" value="1"/>
</dbReference>
<feature type="domain" description="Sulfatase N-terminal" evidence="7">
    <location>
        <begin position="19"/>
        <end position="370"/>
    </location>
</feature>
<reference evidence="8" key="1">
    <citation type="journal article" date="2020" name="Stud. Mycol.">
        <title>101 Dothideomycetes genomes: a test case for predicting lifestyles and emergence of pathogens.</title>
        <authorList>
            <person name="Haridas S."/>
            <person name="Albert R."/>
            <person name="Binder M."/>
            <person name="Bloem J."/>
            <person name="Labutti K."/>
            <person name="Salamov A."/>
            <person name="Andreopoulos B."/>
            <person name="Baker S."/>
            <person name="Barry K."/>
            <person name="Bills G."/>
            <person name="Bluhm B."/>
            <person name="Cannon C."/>
            <person name="Castanera R."/>
            <person name="Culley D."/>
            <person name="Daum C."/>
            <person name="Ezra D."/>
            <person name="Gonzalez J."/>
            <person name="Henrissat B."/>
            <person name="Kuo A."/>
            <person name="Liang C."/>
            <person name="Lipzen A."/>
            <person name="Lutzoni F."/>
            <person name="Magnuson J."/>
            <person name="Mondo S."/>
            <person name="Nolan M."/>
            <person name="Ohm R."/>
            <person name="Pangilinan J."/>
            <person name="Park H.-J."/>
            <person name="Ramirez L."/>
            <person name="Alfaro M."/>
            <person name="Sun H."/>
            <person name="Tritt A."/>
            <person name="Yoshinaga Y."/>
            <person name="Zwiers L.-H."/>
            <person name="Turgeon B."/>
            <person name="Goodwin S."/>
            <person name="Spatafora J."/>
            <person name="Crous P."/>
            <person name="Grigoriev I."/>
        </authorList>
    </citation>
    <scope>NUCLEOTIDE SEQUENCE</scope>
    <source>
        <strain evidence="8">CBS 109.77</strain>
    </source>
</reference>
<evidence type="ECO:0000313" key="8">
    <source>
        <dbReference type="EMBL" id="KAF2791572.1"/>
    </source>
</evidence>
<evidence type="ECO:0000256" key="2">
    <source>
        <dbReference type="ARBA" id="ARBA00022729"/>
    </source>
</evidence>
<dbReference type="AlphaFoldDB" id="A0A6A6X5I6"/>
<proteinExistence type="inferred from homology"/>
<keyword evidence="9" id="KW-1185">Reference proteome</keyword>
<accession>A0A6A6X5I6</accession>
<comment type="catalytic activity">
    <reaction evidence="5">
        <text>an aryl sulfate + H2O = a phenol + sulfate + H(+)</text>
        <dbReference type="Rhea" id="RHEA:17261"/>
        <dbReference type="ChEBI" id="CHEBI:15377"/>
        <dbReference type="ChEBI" id="CHEBI:15378"/>
        <dbReference type="ChEBI" id="CHEBI:16189"/>
        <dbReference type="ChEBI" id="CHEBI:33853"/>
        <dbReference type="ChEBI" id="CHEBI:140317"/>
        <dbReference type="EC" id="3.1.6.1"/>
    </reaction>
</comment>
<dbReference type="GO" id="GO:0008449">
    <property type="term" value="F:N-acetylglucosamine-6-sulfatase activity"/>
    <property type="evidence" value="ECO:0007669"/>
    <property type="project" value="TreeGrafter"/>
</dbReference>
<dbReference type="PANTHER" id="PTHR43108">
    <property type="entry name" value="N-ACETYLGLUCOSAMINE-6-SULFATASE FAMILY MEMBER"/>
    <property type="match status" value="1"/>
</dbReference>
<dbReference type="InterPro" id="IPR024607">
    <property type="entry name" value="Sulfatase_CS"/>
</dbReference>
<dbReference type="Pfam" id="PF00884">
    <property type="entry name" value="Sulfatase"/>
    <property type="match status" value="1"/>
</dbReference>
<evidence type="ECO:0000256" key="5">
    <source>
        <dbReference type="PIRNR" id="PIRNR000972"/>
    </source>
</evidence>
<comment type="PTM">
    <text evidence="6">The conversion to 3-oxoalanine (also known as C-formylglycine, FGly), of a serine or cysteine residue in prokaryotes and of a cysteine residue in eukaryotes, is critical for catalytic activity.</text>
</comment>
<evidence type="ECO:0000313" key="9">
    <source>
        <dbReference type="Proteomes" id="UP000799757"/>
    </source>
</evidence>
<gene>
    <name evidence="8" type="ORF">K505DRAFT_351194</name>
</gene>
<dbReference type="EC" id="3.1.6.1" evidence="5"/>
<dbReference type="Gene3D" id="3.40.720.10">
    <property type="entry name" value="Alkaline Phosphatase, subunit A"/>
    <property type="match status" value="1"/>
</dbReference>
<keyword evidence="3 5" id="KW-0378">Hydrolase</keyword>
<dbReference type="InterPro" id="IPR012083">
    <property type="entry name" value="Arylsulfatase"/>
</dbReference>
<dbReference type="GO" id="GO:0018958">
    <property type="term" value="P:phenol-containing compound metabolic process"/>
    <property type="evidence" value="ECO:0007669"/>
    <property type="project" value="InterPro"/>
</dbReference>
<evidence type="ECO:0000256" key="4">
    <source>
        <dbReference type="ARBA" id="ARBA00023180"/>
    </source>
</evidence>
<evidence type="ECO:0000259" key="7">
    <source>
        <dbReference type="Pfam" id="PF00884"/>
    </source>
</evidence>
<dbReference type="GO" id="GO:0004065">
    <property type="term" value="F:arylsulfatase activity"/>
    <property type="evidence" value="ECO:0007669"/>
    <property type="project" value="UniProtKB-UniRule"/>
</dbReference>
<dbReference type="FunFam" id="3.40.720.10:FF:000051">
    <property type="entry name" value="Arylsulfatase"/>
    <property type="match status" value="1"/>
</dbReference>
<dbReference type="EMBL" id="MU002012">
    <property type="protein sequence ID" value="KAF2791572.1"/>
    <property type="molecule type" value="Genomic_DNA"/>
</dbReference>
<dbReference type="PROSITE" id="PS00523">
    <property type="entry name" value="SULFATASE_1"/>
    <property type="match status" value="1"/>
</dbReference>
<name>A0A6A6X5I6_9PLEO</name>
<evidence type="ECO:0000256" key="6">
    <source>
        <dbReference type="PIRSR" id="PIRSR000972-50"/>
    </source>
</evidence>
<dbReference type="InterPro" id="IPR000917">
    <property type="entry name" value="Sulfatase_N"/>
</dbReference>
<evidence type="ECO:0000256" key="3">
    <source>
        <dbReference type="ARBA" id="ARBA00022801"/>
    </source>
</evidence>
<dbReference type="InterPro" id="IPR017850">
    <property type="entry name" value="Alkaline_phosphatase_core_sf"/>
</dbReference>
<keyword evidence="2" id="KW-0732">Signal</keyword>
<dbReference type="OrthoDB" id="96314at2759"/>
<evidence type="ECO:0000256" key="1">
    <source>
        <dbReference type="ARBA" id="ARBA00008779"/>
    </source>
</evidence>
<feature type="modified residue" description="3-oxoalanine (Cys)" evidence="6">
    <location>
        <position position="63"/>
    </location>
</feature>
<dbReference type="Proteomes" id="UP000799757">
    <property type="component" value="Unassembled WGS sequence"/>
</dbReference>
<organism evidence="8 9">
    <name type="scientific">Melanomma pulvis-pyrius CBS 109.77</name>
    <dbReference type="NCBI Taxonomy" id="1314802"/>
    <lineage>
        <taxon>Eukaryota</taxon>
        <taxon>Fungi</taxon>
        <taxon>Dikarya</taxon>
        <taxon>Ascomycota</taxon>
        <taxon>Pezizomycotina</taxon>
        <taxon>Dothideomycetes</taxon>
        <taxon>Pleosporomycetidae</taxon>
        <taxon>Pleosporales</taxon>
        <taxon>Melanommataceae</taxon>
        <taxon>Melanomma</taxon>
    </lineage>
</organism>
<keyword evidence="4" id="KW-0325">Glycoprotein</keyword>
<sequence>MLGPDPHPQVPAGSAHSRPNVVFILTDDQDLHMQSLDYLPFVQKHLLDQGTFYKRHFCTIALCCPSRVSLWTGKTAHNTNVTDVSPPYGGYPKFVSQGLNDNFLPIWLQEAGYNTYYTGKLFNSHTVDNYHSPYVNGFTASDFLLDPFTYQYLNSSYQRNRDAPIRHEGKHTIDILAKKAYGFLDDAVKEEAPFFLTIAPVAPHSNVKFDNSVGPIDDMVAEFGPPIPADRHAHLFKDVKVPRTENFNPEKPSGVNWVRNLQRQSQENVDYNDHFYRARLRALQGVDEIVDGIVNRLEKHGILDNTFIIYSTDNGYHIGQHRLQPGKECGFEEDINIPLIIRGPGVPKNSTTEIVTTHTDLAPTFLQIIGAPLRPDFDGEAIPLSKAGIQEASQSRHEHVNVEYWGFALGEGKDWDEQRIHKNNTYKALRIIGSSYNLYYSVWCNNEHELYDLNNDPGQLKNLLAHDSSIHQSLLGFPLYKVAARLDSLLFVLKSCKGRTCIHPWHALHPAVNVENLHDALSPRFDHFYEVQQKRVEYSRCEAGYIVDAEGPQFEKDGLAYRYNSRWSDWV</sequence>